<dbReference type="InParanoid" id="A0A6J2WIZ8"/>
<reference evidence="2" key="1">
    <citation type="submission" date="2025-08" db="UniProtKB">
        <authorList>
            <consortium name="RefSeq"/>
        </authorList>
    </citation>
    <scope>IDENTIFICATION</scope>
</reference>
<dbReference type="PANTHER" id="PTHR34927">
    <property type="entry name" value="IQ DOMAIN-CONTAINING PROTEIN K"/>
    <property type="match status" value="1"/>
</dbReference>
<dbReference type="InterPro" id="IPR043408">
    <property type="entry name" value="IQCK"/>
</dbReference>
<keyword evidence="1" id="KW-1185">Reference proteome</keyword>
<evidence type="ECO:0000313" key="1">
    <source>
        <dbReference type="Proteomes" id="UP000504632"/>
    </source>
</evidence>
<dbReference type="Gene3D" id="1.20.890.10">
    <property type="entry name" value="cAMP-dependent protein kinase regulatory subunit, dimerization-anchoring domain"/>
    <property type="match status" value="1"/>
</dbReference>
<dbReference type="OrthoDB" id="2155538at2759"/>
<evidence type="ECO:0000313" key="2">
    <source>
        <dbReference type="RefSeq" id="XP_030645520.1"/>
    </source>
</evidence>
<gene>
    <name evidence="2" type="primary">iqck</name>
</gene>
<dbReference type="AlphaFoldDB" id="A0A6J2WIZ8"/>
<dbReference type="GeneID" id="115825976"/>
<dbReference type="Pfam" id="PF00612">
    <property type="entry name" value="IQ"/>
    <property type="match status" value="1"/>
</dbReference>
<dbReference type="Gene3D" id="1.20.5.190">
    <property type="match status" value="1"/>
</dbReference>
<dbReference type="PANTHER" id="PTHR34927:SF1">
    <property type="entry name" value="IQ DOMAIN-CONTAINING PROTEIN K"/>
    <property type="match status" value="1"/>
</dbReference>
<dbReference type="Proteomes" id="UP000504632">
    <property type="component" value="Chromosome 13"/>
</dbReference>
<dbReference type="CDD" id="cd23767">
    <property type="entry name" value="IQCD"/>
    <property type="match status" value="1"/>
</dbReference>
<dbReference type="CTD" id="124152"/>
<dbReference type="RefSeq" id="XP_030645520.1">
    <property type="nucleotide sequence ID" value="XM_030789660.1"/>
</dbReference>
<accession>A0A6J2WIZ8</accession>
<sequence length="330" mass="36919">MAKVIGLKKSLWQQVCQEYDAEQPSPPDAKWTDNQSVSTNVTQYSVPVDANPLKDFDPLRYHPAFAGYSVLEKPPAALDSLPPGLPPTPPPQLQQRPVTQYLEQAVFPVLLPGLEALLREAQRHHCMERKRTAFNACDFLTEWLYNKNPRREGQAPVDFYSIPFVQDWLSIHPRPPIPLSLLLSEEQAAVLIQSFWRGYKVRARPDVQELRQWQKELREESRDITRTVQEFWEQQENRVGSGMADLDESDQAGGSGVWVRVVSPTPQSTVVHTPTALAALESSETLTPSMHSVEAVSPGTDSLSLPDPNIIAFSPSLQTAPRLSSTNAHA</sequence>
<name>A0A6J2WIZ8_CHACN</name>
<protein>
    <submittedName>
        <fullName evidence="2">IQ domain-containing protein K</fullName>
    </submittedName>
</protein>
<dbReference type="CDD" id="cd22969">
    <property type="entry name" value="DD_IQCK"/>
    <property type="match status" value="1"/>
</dbReference>
<dbReference type="PROSITE" id="PS50096">
    <property type="entry name" value="IQ"/>
    <property type="match status" value="1"/>
</dbReference>
<organism evidence="1 2">
    <name type="scientific">Chanos chanos</name>
    <name type="common">Milkfish</name>
    <name type="synonym">Mugil chanos</name>
    <dbReference type="NCBI Taxonomy" id="29144"/>
    <lineage>
        <taxon>Eukaryota</taxon>
        <taxon>Metazoa</taxon>
        <taxon>Chordata</taxon>
        <taxon>Craniata</taxon>
        <taxon>Vertebrata</taxon>
        <taxon>Euteleostomi</taxon>
        <taxon>Actinopterygii</taxon>
        <taxon>Neopterygii</taxon>
        <taxon>Teleostei</taxon>
        <taxon>Ostariophysi</taxon>
        <taxon>Gonorynchiformes</taxon>
        <taxon>Chanidae</taxon>
        <taxon>Chanos</taxon>
    </lineage>
</organism>
<proteinExistence type="predicted"/>
<dbReference type="InterPro" id="IPR000048">
    <property type="entry name" value="IQ_motif_EF-hand-BS"/>
</dbReference>